<sequence length="193" mass="21015">MGRWTQCNEDSTRLPEGVTRIGYDADTARYSFCDREGNLYLGPPHEDYGSLTLVGKTSHQLSATDDRPQAFSPHNDFTVEIQVSPQGSTFHDILPSHLIVSPSSADSTLSSPTATSRLRGAVLRSAALPSMANVVNSVRRSTTMLRRNRAKDNEKNDLLRSPSQASSTTLARSNSSSTTIASSVMDEKIKLVD</sequence>
<gene>
    <name evidence="2" type="ORF">R3P38DRAFT_2889329</name>
</gene>
<evidence type="ECO:0000313" key="3">
    <source>
        <dbReference type="Proteomes" id="UP001362999"/>
    </source>
</evidence>
<evidence type="ECO:0000256" key="1">
    <source>
        <dbReference type="SAM" id="MobiDB-lite"/>
    </source>
</evidence>
<dbReference type="AlphaFoldDB" id="A0AAW0CU49"/>
<feature type="region of interest" description="Disordered" evidence="1">
    <location>
        <begin position="148"/>
        <end position="180"/>
    </location>
</feature>
<accession>A0AAW0CU49</accession>
<proteinExistence type="predicted"/>
<reference evidence="2 3" key="1">
    <citation type="journal article" date="2024" name="J Genomics">
        <title>Draft genome sequencing and assembly of Favolaschia claudopus CIRM-BRFM 2984 isolated from oak limbs.</title>
        <authorList>
            <person name="Navarro D."/>
            <person name="Drula E."/>
            <person name="Chaduli D."/>
            <person name="Cazenave R."/>
            <person name="Ahrendt S."/>
            <person name="Wang J."/>
            <person name="Lipzen A."/>
            <person name="Daum C."/>
            <person name="Barry K."/>
            <person name="Grigoriev I.V."/>
            <person name="Favel A."/>
            <person name="Rosso M.N."/>
            <person name="Martin F."/>
        </authorList>
    </citation>
    <scope>NUCLEOTIDE SEQUENCE [LARGE SCALE GENOMIC DNA]</scope>
    <source>
        <strain evidence="2 3">CIRM-BRFM 2984</strain>
    </source>
</reference>
<keyword evidence="3" id="KW-1185">Reference proteome</keyword>
<organism evidence="2 3">
    <name type="scientific">Favolaschia claudopus</name>
    <dbReference type="NCBI Taxonomy" id="2862362"/>
    <lineage>
        <taxon>Eukaryota</taxon>
        <taxon>Fungi</taxon>
        <taxon>Dikarya</taxon>
        <taxon>Basidiomycota</taxon>
        <taxon>Agaricomycotina</taxon>
        <taxon>Agaricomycetes</taxon>
        <taxon>Agaricomycetidae</taxon>
        <taxon>Agaricales</taxon>
        <taxon>Marasmiineae</taxon>
        <taxon>Mycenaceae</taxon>
        <taxon>Favolaschia</taxon>
    </lineage>
</organism>
<name>A0AAW0CU49_9AGAR</name>
<feature type="compositionally biased region" description="Low complexity" evidence="1">
    <location>
        <begin position="166"/>
        <end position="180"/>
    </location>
</feature>
<comment type="caution">
    <text evidence="2">The sequence shown here is derived from an EMBL/GenBank/DDBJ whole genome shotgun (WGS) entry which is preliminary data.</text>
</comment>
<dbReference type="Proteomes" id="UP001362999">
    <property type="component" value="Unassembled WGS sequence"/>
</dbReference>
<evidence type="ECO:0000313" key="2">
    <source>
        <dbReference type="EMBL" id="KAK7042243.1"/>
    </source>
</evidence>
<protein>
    <submittedName>
        <fullName evidence="2">Uncharacterized protein</fullName>
    </submittedName>
</protein>
<dbReference type="EMBL" id="JAWWNJ010000013">
    <property type="protein sequence ID" value="KAK7042243.1"/>
    <property type="molecule type" value="Genomic_DNA"/>
</dbReference>